<proteinExistence type="predicted"/>
<name>A0A9E2SC64_9BACT</name>
<accession>A0A9E2SC64</accession>
<evidence type="ECO:0000256" key="1">
    <source>
        <dbReference type="SAM" id="SignalP"/>
    </source>
</evidence>
<sequence length="1472" mass="157607">MKIKLYTLLKLALPVIFQLLIVQLAFSQDCSTLKATTKATESRCTATGSIEVTATGGSNNYNYRVDGPVTTSYTSSRLLTGLSAGSYTVYIKDIVKGCEITVMNVIVPGSYSDPRFALVKTDVTCKNGNDGTISVTGAVNGRTPFIYTIMAPSPSSVGVTNTTGNFKNLLSGEYVIQLQDSCGGKQTRRITILNYDWWIDSQTITNAGCDLVNVAIGLKDNKGNTSGSSTLFSGFTFGYTLSKGDTTYVGSSNFSFHLANKRSAVIVVKDPCGNTKTINWTNNLIPTLPANVTTTPTCKTFTAQVTGQVNFTAPTQYKLYNSSNQQIASNTTGTFTGLAYGTYKVTAYDACYDTTITRTFTAAPVKPSVNATVSVSGKQCSTFDATVTGQSNLSSPQFYLYNKNGVQVATNTNGVFTAIPYGSYSIKIKDACYDTTITLQFTQTPTKPSVNANATISNQKCTTFSATASGSNLSTPLYCLLNLSGTQIGTCNNTGVFDNIPYGDYKIKVTNSASCYDTTMYVAVSGKRKKPTAGSYGISNKDCKGFTLTITGATNLTNPLYCLYDDRGNQVGDCNTTGKFTNVPYGHYFIKIKNDATCYDTTLVTEVTVARNAMGKGNYTISNLTCSGFKVAISGATNLNNPTFCLYDVNGNQVGDCNATGVFDNVPYGSYCIKIKNDPACYDTTMMQCFTQNRPVPAIGTYTITKSCATFDVKITGNTSVSNPVYTLVDASGNQVGSTNTTGVFTGIPYGKYCIKLKNDPSCYDTTMQTCFTANRLLPSAGQYTLSNQGCTGFDATISGSLNLTNPTYTLYDANGNQAGTSTTGNFTNIPYGSYSVKIHNDPCYDTTMIRYFAAAHALLSVDQNVNITKGCASMDVKITGQTNLNNPTYTLYDKNGNQFGTPNATGAFPAIPYGDYCIMIKDGCYDTTIKRCFSVLPNPISISLSAAQSCAIGATNIKVVFNSGSSPYTVAVYDPYGDVVSTQTSNSNTIMLNDLPGLDNNKKYTIIGTDKCSVADTAKITPVASYVNRNISFQSKCPTAQWENGAALISITTSSNLGTATPTIISKNGASTTINYSITTGNGFQFVDIEPATYILQYSISGCTGHVYDTVTVAPYAYPSLAQSAAYQCDNNSFSVGASPRGGIGPFTYEVIGSSPEFPSIVAPPQSNPVFTFDNGVEYSLVRLRAVDACGNATLNDVNILPLANSIVTASANCFYKDVTLSVDTVPNATFEWYKINSNTDSTLVGTGTKLHMPALLPDEAGVYLSKMSVNSGCLTKMAYFNVTGSCDGVLSMKVSLSGKQNSQGNQLSWVATSETSVQTYIIERSTFGSDNYETIATASAKNTRSSSRYAFVDKDANAAVSNYRVRVVDVNGASTFTNKITIKKEDKADIVVMPNPVTTEFNVSIAGKKTQNYQLSLYNMAGQCVFTKQEVNIQNATLKYERGSIRPGIYVLRVYNTSTGATTVTKVLFQ</sequence>
<evidence type="ECO:0000313" key="4">
    <source>
        <dbReference type="Proteomes" id="UP000812270"/>
    </source>
</evidence>
<organism evidence="3 4">
    <name type="scientific">Pinibacter aurantiacus</name>
    <dbReference type="NCBI Taxonomy" id="2851599"/>
    <lineage>
        <taxon>Bacteria</taxon>
        <taxon>Pseudomonadati</taxon>
        <taxon>Bacteroidota</taxon>
        <taxon>Chitinophagia</taxon>
        <taxon>Chitinophagales</taxon>
        <taxon>Chitinophagaceae</taxon>
        <taxon>Pinibacter</taxon>
    </lineage>
</organism>
<dbReference type="NCBIfam" id="TIGR04183">
    <property type="entry name" value="Por_Secre_tail"/>
    <property type="match status" value="1"/>
</dbReference>
<evidence type="ECO:0000313" key="3">
    <source>
        <dbReference type="EMBL" id="MBV4359891.1"/>
    </source>
</evidence>
<dbReference type="InterPro" id="IPR026444">
    <property type="entry name" value="Secre_tail"/>
</dbReference>
<gene>
    <name evidence="3" type="ORF">KTO63_22185</name>
</gene>
<dbReference type="RefSeq" id="WP_217794149.1">
    <property type="nucleotide sequence ID" value="NZ_JAHSPG010000016.1"/>
</dbReference>
<dbReference type="Pfam" id="PF18962">
    <property type="entry name" value="Por_Secre_tail"/>
    <property type="match status" value="1"/>
</dbReference>
<protein>
    <submittedName>
        <fullName evidence="3">T9SS type A sorting domain-containing protein</fullName>
    </submittedName>
</protein>
<dbReference type="EMBL" id="JAHSPG010000016">
    <property type="protein sequence ID" value="MBV4359891.1"/>
    <property type="molecule type" value="Genomic_DNA"/>
</dbReference>
<comment type="caution">
    <text evidence="3">The sequence shown here is derived from an EMBL/GenBank/DDBJ whole genome shotgun (WGS) entry which is preliminary data.</text>
</comment>
<keyword evidence="4" id="KW-1185">Reference proteome</keyword>
<feature type="chain" id="PRO_5038462729" evidence="1">
    <location>
        <begin position="28"/>
        <end position="1472"/>
    </location>
</feature>
<dbReference type="Proteomes" id="UP000812270">
    <property type="component" value="Unassembled WGS sequence"/>
</dbReference>
<feature type="signal peptide" evidence="1">
    <location>
        <begin position="1"/>
        <end position="27"/>
    </location>
</feature>
<keyword evidence="1" id="KW-0732">Signal</keyword>
<reference evidence="3" key="1">
    <citation type="submission" date="2021-06" db="EMBL/GenBank/DDBJ databases">
        <authorList>
            <person name="Huq M.A."/>
        </authorList>
    </citation>
    <scope>NUCLEOTIDE SEQUENCE</scope>
    <source>
        <strain evidence="3">MAH-26</strain>
    </source>
</reference>
<feature type="domain" description="Secretion system C-terminal sorting" evidence="2">
    <location>
        <begin position="1395"/>
        <end position="1462"/>
    </location>
</feature>
<evidence type="ECO:0000259" key="2">
    <source>
        <dbReference type="Pfam" id="PF18962"/>
    </source>
</evidence>